<name>A0A9D1DH97_9FIRM</name>
<keyword evidence="2" id="KW-0732">Signal</keyword>
<evidence type="ECO:0000313" key="4">
    <source>
        <dbReference type="Proteomes" id="UP000824239"/>
    </source>
</evidence>
<reference evidence="3" key="2">
    <citation type="journal article" date="2021" name="PeerJ">
        <title>Extensive microbial diversity within the chicken gut microbiome revealed by metagenomics and culture.</title>
        <authorList>
            <person name="Gilroy R."/>
            <person name="Ravi A."/>
            <person name="Getino M."/>
            <person name="Pursley I."/>
            <person name="Horton D.L."/>
            <person name="Alikhan N.F."/>
            <person name="Baker D."/>
            <person name="Gharbi K."/>
            <person name="Hall N."/>
            <person name="Watson M."/>
            <person name="Adriaenssens E.M."/>
            <person name="Foster-Nyarko E."/>
            <person name="Jarju S."/>
            <person name="Secka A."/>
            <person name="Antonio M."/>
            <person name="Oren A."/>
            <person name="Chaudhuri R.R."/>
            <person name="La Ragione R."/>
            <person name="Hildebrand F."/>
            <person name="Pallen M.J."/>
        </authorList>
    </citation>
    <scope>NUCLEOTIDE SEQUENCE</scope>
    <source>
        <strain evidence="3">ChiBcec15-4380</strain>
    </source>
</reference>
<feature type="region of interest" description="Disordered" evidence="1">
    <location>
        <begin position="26"/>
        <end position="53"/>
    </location>
</feature>
<dbReference type="EMBL" id="DVHE01000043">
    <property type="protein sequence ID" value="HIR50610.1"/>
    <property type="molecule type" value="Genomic_DNA"/>
</dbReference>
<gene>
    <name evidence="3" type="ORF">IAA53_04900</name>
</gene>
<evidence type="ECO:0000313" key="3">
    <source>
        <dbReference type="EMBL" id="HIR50610.1"/>
    </source>
</evidence>
<evidence type="ECO:0000256" key="1">
    <source>
        <dbReference type="SAM" id="MobiDB-lite"/>
    </source>
</evidence>
<protein>
    <recommendedName>
        <fullName evidence="5">D-glucuronyl C5-epimerase C-terminal domain-containing protein</fullName>
    </recommendedName>
</protein>
<dbReference type="Proteomes" id="UP000824239">
    <property type="component" value="Unassembled WGS sequence"/>
</dbReference>
<accession>A0A9D1DH97</accession>
<evidence type="ECO:0008006" key="5">
    <source>
        <dbReference type="Google" id="ProtNLM"/>
    </source>
</evidence>
<reference evidence="3" key="1">
    <citation type="submission" date="2020-10" db="EMBL/GenBank/DDBJ databases">
        <authorList>
            <person name="Gilroy R."/>
        </authorList>
    </citation>
    <scope>NUCLEOTIDE SEQUENCE</scope>
    <source>
        <strain evidence="3">ChiBcec15-4380</strain>
    </source>
</reference>
<comment type="caution">
    <text evidence="3">The sequence shown here is derived from an EMBL/GenBank/DDBJ whole genome shotgun (WGS) entry which is preliminary data.</text>
</comment>
<evidence type="ECO:0000256" key="2">
    <source>
        <dbReference type="SAM" id="SignalP"/>
    </source>
</evidence>
<feature type="chain" id="PRO_5039081365" description="D-glucuronyl C5-epimerase C-terminal domain-containing protein" evidence="2">
    <location>
        <begin position="23"/>
        <end position="658"/>
    </location>
</feature>
<proteinExistence type="predicted"/>
<feature type="compositionally biased region" description="Low complexity" evidence="1">
    <location>
        <begin position="28"/>
        <end position="43"/>
    </location>
</feature>
<organism evidence="3 4">
    <name type="scientific">Candidatus Avoscillospira avicola</name>
    <dbReference type="NCBI Taxonomy" id="2840706"/>
    <lineage>
        <taxon>Bacteria</taxon>
        <taxon>Bacillati</taxon>
        <taxon>Bacillota</taxon>
        <taxon>Clostridia</taxon>
        <taxon>Eubacteriales</taxon>
        <taxon>Oscillospiraceae</taxon>
        <taxon>Oscillospiraceae incertae sedis</taxon>
        <taxon>Candidatus Avoscillospira</taxon>
    </lineage>
</organism>
<feature type="signal peptide" evidence="2">
    <location>
        <begin position="1"/>
        <end position="22"/>
    </location>
</feature>
<dbReference type="PROSITE" id="PS51257">
    <property type="entry name" value="PROKAR_LIPOPROTEIN"/>
    <property type="match status" value="1"/>
</dbReference>
<dbReference type="AlphaFoldDB" id="A0A9D1DH97"/>
<sequence length="658" mass="71793">MKRAWLFLILLLLLAGCQQAPAQSQDVQPSLPAASQPEQPAAADTAGPQPVDLSGLTVEEVPLRFTQSQPEAAGFEAALSLQPTPEGAAVTGFSPSERSVRWVSRDRYGVGSGSSLTLPEDEAMVASYISAAEEVYFLINTPAGQVLQLPAGERIDLADFWAGGGQGAWLVGSQDGLLILCPDGQAAAFDYDGQLLWRETYAGEIAAAMVTSAGTIRLITQWEQLAMLQEVEPSQGTLTPVGAVPEALCTLRLFAGERWGYDLLAMDSEALYGWRAGAATLYRLALLSDLGWEAGTVSDLACLSENALLACAAPGAAGAEEAGLLYLWAEAGDAAAPAEAPVIRTLEEAAAYDKSTAVVKREEELGLTMEVPEEYAWDLMCNVAPRNLFTFYNGETRAISDLDGWCWSVLAYTRADYEALQLDFDEWIDETIGPNARQLGRDENYMYLYAFPTDMRWEPSTKEAQYLHHLYGYTMLTDFMNRNGITPSPIWDSYYRKKLMGSSTVNGDFYSVEFGCGDKSQADADLLALADAVPNLCDYDEEPELTWQDAMIYRLNQAYWNADVGHSEADKKRVLNEAAPVYDSSIYYGEAGSNTTIALAALYDFTAQLRDELSLAEACRSDAWSIHVADGIWYLSWPGGVAESDPVAVYNEVVENYN</sequence>